<name>A0A4R3Z3A2_9GAMM</name>
<comment type="caution">
    <text evidence="2">The sequence shown here is derived from an EMBL/GenBank/DDBJ whole genome shotgun (WGS) entry which is preliminary data.</text>
</comment>
<dbReference type="InterPro" id="IPR051604">
    <property type="entry name" value="Ergot_Alk_Oxidoreductase"/>
</dbReference>
<reference evidence="2 3" key="1">
    <citation type="submission" date="2019-03" db="EMBL/GenBank/DDBJ databases">
        <title>Genomic Encyclopedia of Type Strains, Phase IV (KMG-IV): sequencing the most valuable type-strain genomes for metagenomic binning, comparative biology and taxonomic classification.</title>
        <authorList>
            <person name="Goeker M."/>
        </authorList>
    </citation>
    <scope>NUCLEOTIDE SEQUENCE [LARGE SCALE GENOMIC DNA]</scope>
    <source>
        <strain evidence="2 3">DSM 19580</strain>
    </source>
</reference>
<evidence type="ECO:0000313" key="2">
    <source>
        <dbReference type="EMBL" id="TCV98384.1"/>
    </source>
</evidence>
<dbReference type="Gene3D" id="3.40.50.720">
    <property type="entry name" value="NAD(P)-binding Rossmann-like Domain"/>
    <property type="match status" value="1"/>
</dbReference>
<dbReference type="Proteomes" id="UP000295719">
    <property type="component" value="Unassembled WGS sequence"/>
</dbReference>
<feature type="domain" description="NAD(P)-binding" evidence="1">
    <location>
        <begin position="8"/>
        <end position="190"/>
    </location>
</feature>
<dbReference type="AlphaFoldDB" id="A0A4R3Z3A2"/>
<dbReference type="Pfam" id="PF13460">
    <property type="entry name" value="NAD_binding_10"/>
    <property type="match status" value="1"/>
</dbReference>
<gene>
    <name evidence="2" type="ORF">EDC52_103476</name>
</gene>
<organism evidence="2 3">
    <name type="scientific">Biostraticola tofi</name>
    <dbReference type="NCBI Taxonomy" id="466109"/>
    <lineage>
        <taxon>Bacteria</taxon>
        <taxon>Pseudomonadati</taxon>
        <taxon>Pseudomonadota</taxon>
        <taxon>Gammaproteobacteria</taxon>
        <taxon>Enterobacterales</taxon>
        <taxon>Bruguierivoracaceae</taxon>
        <taxon>Biostraticola</taxon>
    </lineage>
</organism>
<evidence type="ECO:0000313" key="3">
    <source>
        <dbReference type="Proteomes" id="UP000295719"/>
    </source>
</evidence>
<dbReference type="RefSeq" id="WP_131865117.1">
    <property type="nucleotide sequence ID" value="NZ_SMCR01000003.1"/>
</dbReference>
<dbReference type="InterPro" id="IPR016040">
    <property type="entry name" value="NAD(P)-bd_dom"/>
</dbReference>
<evidence type="ECO:0000259" key="1">
    <source>
        <dbReference type="Pfam" id="PF13460"/>
    </source>
</evidence>
<dbReference type="Gene3D" id="3.90.25.10">
    <property type="entry name" value="UDP-galactose 4-epimerase, domain 1"/>
    <property type="match status" value="1"/>
</dbReference>
<protein>
    <submittedName>
        <fullName evidence="2">Uncharacterized protein YbjT (DUF2867 family)</fullName>
    </submittedName>
</protein>
<dbReference type="InterPro" id="IPR036291">
    <property type="entry name" value="NAD(P)-bd_dom_sf"/>
</dbReference>
<dbReference type="OrthoDB" id="7352262at2"/>
<dbReference type="PANTHER" id="PTHR43162">
    <property type="match status" value="1"/>
</dbReference>
<dbReference type="EMBL" id="SMCR01000003">
    <property type="protein sequence ID" value="TCV98384.1"/>
    <property type="molecule type" value="Genomic_DNA"/>
</dbReference>
<dbReference type="SUPFAM" id="SSF51735">
    <property type="entry name" value="NAD(P)-binding Rossmann-fold domains"/>
    <property type="match status" value="1"/>
</dbReference>
<keyword evidence="3" id="KW-1185">Reference proteome</keyword>
<dbReference type="PANTHER" id="PTHR43162:SF1">
    <property type="entry name" value="PRESTALK A DIFFERENTIATION PROTEIN A"/>
    <property type="match status" value="1"/>
</dbReference>
<proteinExistence type="predicted"/>
<accession>A0A4R3Z3A2</accession>
<sequence length="294" mass="31685">MIVVTAPTSKIGSQLLNHLLAANRPVRVIARDASTLPAETRARVDIIEGSHGDAATVQRAFAGARSLFWLVPANPKATDVTQAYVDFSRPAAAAIKTSGITQVVDITALGRGTPQAANAGYVTGSLAMDDLIAATGVHLRALAMPSFMDNLLMQLQPLREQGRFFLPIAGDLPLPSCSTADIAEVAARWLLDDRWQGQQEVPVLGPENISFNHMARIMSEVLGRDIAYQQIPLEAYQAQFLRFGFSEGMAEGMAAMARAKGEGLDLGVVRTADTRTSTHFRQWCESILKPAFLA</sequence>